<gene>
    <name evidence="3" type="ORF">LP52_13750</name>
</gene>
<dbReference type="InterPro" id="IPR003593">
    <property type="entry name" value="AAA+_ATPase"/>
</dbReference>
<dbReference type="CDD" id="cd00009">
    <property type="entry name" value="AAA"/>
    <property type="match status" value="1"/>
</dbReference>
<dbReference type="STRING" id="183763.LP52_13750"/>
<evidence type="ECO:0000313" key="3">
    <source>
        <dbReference type="EMBL" id="KIH98342.1"/>
    </source>
</evidence>
<dbReference type="SUPFAM" id="SSF52540">
    <property type="entry name" value="P-loop containing nucleoside triphosphate hydrolases"/>
    <property type="match status" value="1"/>
</dbReference>
<accession>A0A0C2JND0</accession>
<reference evidence="4" key="1">
    <citation type="journal article" date="2015" name="Chem. Biol.">
        <title>Structure, bioactivity, and resistance mechanism of streptomonomicin, an unusual lasso Peptide from an understudied halophilic actinomycete.</title>
        <authorList>
            <person name="Metelev M."/>
            <person name="Tietz J.I."/>
            <person name="Melby J.O."/>
            <person name="Blair P.M."/>
            <person name="Zhu L."/>
            <person name="Livnat I."/>
            <person name="Severinov K."/>
            <person name="Mitchell D.A."/>
        </authorList>
    </citation>
    <scope>NUCLEOTIDE SEQUENCE [LARGE SCALE GENOMIC DNA]</scope>
    <source>
        <strain evidence="4">YIM 90003</strain>
    </source>
</reference>
<evidence type="ECO:0000259" key="2">
    <source>
        <dbReference type="SMART" id="SM00382"/>
    </source>
</evidence>
<dbReference type="Gene3D" id="3.40.50.300">
    <property type="entry name" value="P-loop containing nucleotide triphosphate hydrolases"/>
    <property type="match status" value="1"/>
</dbReference>
<dbReference type="GO" id="GO:0005524">
    <property type="term" value="F:ATP binding"/>
    <property type="evidence" value="ECO:0007669"/>
    <property type="project" value="InterPro"/>
</dbReference>
<dbReference type="InterPro" id="IPR011704">
    <property type="entry name" value="ATPase_dyneun-rel_AAA"/>
</dbReference>
<proteinExistence type="predicted"/>
<dbReference type="AlphaFoldDB" id="A0A0C2JND0"/>
<dbReference type="GO" id="GO:0016887">
    <property type="term" value="F:ATP hydrolysis activity"/>
    <property type="evidence" value="ECO:0007669"/>
    <property type="project" value="InterPro"/>
</dbReference>
<dbReference type="SMART" id="SM00382">
    <property type="entry name" value="AAA"/>
    <property type="match status" value="1"/>
</dbReference>
<comment type="caution">
    <text evidence="3">The sequence shown here is derived from an EMBL/GenBank/DDBJ whole genome shotgun (WGS) entry which is preliminary data.</text>
</comment>
<feature type="domain" description="AAA+ ATPase" evidence="2">
    <location>
        <begin position="59"/>
        <end position="250"/>
    </location>
</feature>
<dbReference type="Proteomes" id="UP000031675">
    <property type="component" value="Unassembled WGS sequence"/>
</dbReference>
<sequence length="335" mass="36821">MPHSDIDELLPPPPPWRVFSEAPGGGADDDLPATPEDHRARTYRPDRNVVELVNAALYLRRPILVTGKPGVGKSTLARSIAYELDLGPLLHWPVNSRSTLAEGLYRYDAIGRLQEANLRDAPGTAEDDRTADIGRYVRLGPLGTALLPRSKPRVLLIDELDKGDLDLPNDLLDVFEEGSYTVPELARLPDEQHEVEVFTDDHGPRTTIRRGRVSCDAFPIVVITNNGERRFPPAFLRRCVRVDIQPHDNRALAQIVRTQLGDEAAAAAEPVIERFMAKRSRDDIATDQLLNAVYFAMSGALGEAGGQAAAEGADAHTRERLLDALLRGINSMDPA</sequence>
<evidence type="ECO:0000256" key="1">
    <source>
        <dbReference type="SAM" id="MobiDB-lite"/>
    </source>
</evidence>
<feature type="region of interest" description="Disordered" evidence="1">
    <location>
        <begin position="1"/>
        <end position="39"/>
    </location>
</feature>
<dbReference type="EMBL" id="JROO01000027">
    <property type="protein sequence ID" value="KIH98342.1"/>
    <property type="molecule type" value="Genomic_DNA"/>
</dbReference>
<dbReference type="InterPro" id="IPR027417">
    <property type="entry name" value="P-loop_NTPase"/>
</dbReference>
<protein>
    <submittedName>
        <fullName evidence="3">ATPase AAA</fullName>
    </submittedName>
</protein>
<dbReference type="Pfam" id="PF07728">
    <property type="entry name" value="AAA_5"/>
    <property type="match status" value="1"/>
</dbReference>
<evidence type="ECO:0000313" key="4">
    <source>
        <dbReference type="Proteomes" id="UP000031675"/>
    </source>
</evidence>
<keyword evidence="4" id="KW-1185">Reference proteome</keyword>
<name>A0A0C2JND0_9ACTN</name>
<organism evidence="3 4">
    <name type="scientific">Streptomonospora alba</name>
    <dbReference type="NCBI Taxonomy" id="183763"/>
    <lineage>
        <taxon>Bacteria</taxon>
        <taxon>Bacillati</taxon>
        <taxon>Actinomycetota</taxon>
        <taxon>Actinomycetes</taxon>
        <taxon>Streptosporangiales</taxon>
        <taxon>Nocardiopsidaceae</taxon>
        <taxon>Streptomonospora</taxon>
    </lineage>
</organism>